<dbReference type="InterPro" id="IPR023631">
    <property type="entry name" value="Amidase_dom"/>
</dbReference>
<dbReference type="InterPro" id="IPR020556">
    <property type="entry name" value="Amidase_CS"/>
</dbReference>
<evidence type="ECO:0000256" key="1">
    <source>
        <dbReference type="ARBA" id="ARBA00009199"/>
    </source>
</evidence>
<keyword evidence="4" id="KW-1185">Reference proteome</keyword>
<dbReference type="PANTHER" id="PTHR11895">
    <property type="entry name" value="TRANSAMIDASE"/>
    <property type="match status" value="1"/>
</dbReference>
<dbReference type="Pfam" id="PF01425">
    <property type="entry name" value="Amidase"/>
    <property type="match status" value="1"/>
</dbReference>
<comment type="similarity">
    <text evidence="1">Belongs to the amidase family.</text>
</comment>
<dbReference type="AlphaFoldDB" id="D0BM90"/>
<name>D0BM90_9LACT</name>
<comment type="caution">
    <text evidence="3">The sequence shown here is derived from an EMBL/GenBank/DDBJ whole genome shotgun (WGS) entry which is preliminary data.</text>
</comment>
<feature type="domain" description="Amidase" evidence="2">
    <location>
        <begin position="23"/>
        <end position="468"/>
    </location>
</feature>
<dbReference type="InterPro" id="IPR000120">
    <property type="entry name" value="Amidase"/>
</dbReference>
<gene>
    <name evidence="3" type="ORF">HMPREF0446_01093</name>
</gene>
<dbReference type="PROSITE" id="PS00571">
    <property type="entry name" value="AMIDASES"/>
    <property type="match status" value="1"/>
</dbReference>
<evidence type="ECO:0000259" key="2">
    <source>
        <dbReference type="Pfam" id="PF01425"/>
    </source>
</evidence>
<dbReference type="NCBIfam" id="NF005099">
    <property type="entry name" value="PRK06529.1"/>
    <property type="match status" value="1"/>
</dbReference>
<dbReference type="SUPFAM" id="SSF75304">
    <property type="entry name" value="Amidase signature (AS) enzymes"/>
    <property type="match status" value="1"/>
</dbReference>
<dbReference type="Proteomes" id="UP000002939">
    <property type="component" value="Unassembled WGS sequence"/>
</dbReference>
<dbReference type="HOGENOM" id="CLU_009600_0_4_9"/>
<dbReference type="PANTHER" id="PTHR11895:SF7">
    <property type="entry name" value="GLUTAMYL-TRNA(GLN) AMIDOTRANSFERASE SUBUNIT A, MITOCHONDRIAL"/>
    <property type="match status" value="1"/>
</dbReference>
<reference evidence="3" key="2">
    <citation type="submission" date="2011-10" db="EMBL/GenBank/DDBJ databases">
        <title>The Genome Sequence of Granulicatella elegans ATCC 700633.</title>
        <authorList>
            <consortium name="The Broad Institute Genome Sequencing Platform"/>
            <consortium name="The Broad Institute Genome Sequencing Center for Infectious Disease"/>
            <person name="Earl A."/>
            <person name="Ward D."/>
            <person name="Feldgarden M."/>
            <person name="Gevers D."/>
            <person name="Sibley C.D."/>
            <person name="Field T.R."/>
            <person name="Grinwis M."/>
            <person name="Eshaghurshan C.S."/>
            <person name="Surette M.G."/>
            <person name="Young S.K."/>
            <person name="Zeng Q."/>
            <person name="Gargeya S."/>
            <person name="Fitzgerald M."/>
            <person name="Haas B."/>
            <person name="Abouelleil A."/>
            <person name="Alvarado L."/>
            <person name="Arachchi H.M."/>
            <person name="Berlin A."/>
            <person name="Brown A."/>
            <person name="Chapman S.B."/>
            <person name="Chen Z."/>
            <person name="Dunbar C."/>
            <person name="Freedman E."/>
            <person name="Gearin G."/>
            <person name="Goldberg J."/>
            <person name="Griggs A."/>
            <person name="Gujja S."/>
            <person name="Heiman D."/>
            <person name="Howarth C."/>
            <person name="Larson L."/>
            <person name="Lui A."/>
            <person name="MacDonald P.J.P."/>
            <person name="Montmayeur A."/>
            <person name="Murphy C."/>
            <person name="Neiman D."/>
            <person name="Pearson M."/>
            <person name="Priest M."/>
            <person name="Roberts A."/>
            <person name="Saif S."/>
            <person name="Shea T."/>
            <person name="Shenoy N."/>
            <person name="Sisk P."/>
            <person name="Stolte C."/>
            <person name="Sykes S."/>
            <person name="Wortman J."/>
            <person name="Nusbaum C."/>
            <person name="Birren B."/>
        </authorList>
    </citation>
    <scope>NUCLEOTIDE SEQUENCE [LARGE SCALE GENOMIC DNA]</scope>
    <source>
        <strain evidence="3">ATCC 700633</strain>
    </source>
</reference>
<reference evidence="3" key="1">
    <citation type="submission" date="2009-09" db="EMBL/GenBank/DDBJ databases">
        <authorList>
            <consortium name="The Broad Institute Genome Sequencing Platform"/>
            <person name="Ward D."/>
            <person name="Feldgarden M."/>
            <person name="Earl A."/>
            <person name="Young S.K."/>
            <person name="Zeng Q."/>
            <person name="Koehrsen M."/>
            <person name="Alvarado L."/>
            <person name="Berlin A."/>
            <person name="Bochicchio J."/>
            <person name="Borenstein D."/>
            <person name="Chapman S.B."/>
            <person name="Chen Z."/>
            <person name="Engels R."/>
            <person name="Freedman E."/>
            <person name="Gellesch M."/>
            <person name="Goldberg J."/>
            <person name="Griggs A."/>
            <person name="Gujja S."/>
            <person name="Heilman E."/>
            <person name="Heiman D."/>
            <person name="Hepburn T."/>
            <person name="Howarth C."/>
            <person name="Jen D."/>
            <person name="Larson L."/>
            <person name="Lewis B."/>
            <person name="Mehta T."/>
            <person name="Park D."/>
            <person name="Pearson M."/>
            <person name="Roberts A."/>
            <person name="Saif S."/>
            <person name="Shea T."/>
            <person name="Shenoy N."/>
            <person name="Sisk P."/>
            <person name="Stolte C."/>
            <person name="Sykes S."/>
            <person name="Thomson T."/>
            <person name="Walk T."/>
            <person name="White J."/>
            <person name="Yandava C."/>
            <person name="Sibley C.D."/>
            <person name="Field T.R."/>
            <person name="Grinwis M."/>
            <person name="Eshaghurshan C.S."/>
            <person name="Surette M.G."/>
            <person name="Haas B."/>
            <person name="Nusbaum C."/>
            <person name="Birren B."/>
        </authorList>
    </citation>
    <scope>NUCLEOTIDE SEQUENCE [LARGE SCALE GENOMIC DNA]</scope>
    <source>
        <strain evidence="3">ATCC 700633</strain>
    </source>
</reference>
<dbReference type="GO" id="GO:0003824">
    <property type="term" value="F:catalytic activity"/>
    <property type="evidence" value="ECO:0007669"/>
    <property type="project" value="InterPro"/>
</dbReference>
<dbReference type="EMBL" id="ACRF02000016">
    <property type="protein sequence ID" value="EEW93105.1"/>
    <property type="molecule type" value="Genomic_DNA"/>
</dbReference>
<organism evidence="3 4">
    <name type="scientific">Granulicatella elegans ATCC 700633</name>
    <dbReference type="NCBI Taxonomy" id="626369"/>
    <lineage>
        <taxon>Bacteria</taxon>
        <taxon>Bacillati</taxon>
        <taxon>Bacillota</taxon>
        <taxon>Bacilli</taxon>
        <taxon>Lactobacillales</taxon>
        <taxon>Carnobacteriaceae</taxon>
        <taxon>Granulicatella</taxon>
    </lineage>
</organism>
<dbReference type="RefSeq" id="WP_006703369.1">
    <property type="nucleotide sequence ID" value="NZ_KI391971.1"/>
</dbReference>
<protein>
    <recommendedName>
        <fullName evidence="2">Amidase domain-containing protein</fullName>
    </recommendedName>
</protein>
<dbReference type="OrthoDB" id="9811471at2"/>
<evidence type="ECO:0000313" key="4">
    <source>
        <dbReference type="Proteomes" id="UP000002939"/>
    </source>
</evidence>
<dbReference type="Gene3D" id="3.90.1300.10">
    <property type="entry name" value="Amidase signature (AS) domain"/>
    <property type="match status" value="1"/>
</dbReference>
<dbReference type="eggNOG" id="COG0154">
    <property type="taxonomic scope" value="Bacteria"/>
</dbReference>
<dbReference type="InterPro" id="IPR036928">
    <property type="entry name" value="AS_sf"/>
</dbReference>
<sequence length="484" mass="53937">MQEFKDATAMAQAVRNGEVSSVELVQDALFKVKQLNPTLNAVVHLQEERALREARTRNFSEKPFAGVPLLLKDLGQCQKGEPSTAGSRLFKNILQTHQDTLVAKLEEAGFVIIGRTNTPEFGFKNMTEPSLWGVTSNPYDLSRNAGGSSGGAASAVASGMVPIAMASDGGGSIRIPASFTGLIGLKPSRGRIPVGPNGYRGWQGASVNFALTKTVRDTRSLLEVLQVEQMESPFILPKLLKQQLYASIERPLKIAVIEDSPIGNKVEDSAKKALNRAVRFLQEKGHSIEKIQWPVDGIEVMKNYYVMNSVETAAMMDGIEKMLQRPLTKEDMELMTWGIYQSGQKILAKDYSAALNQWDYWTKQMQECHGDYDVILTPCVNDIAPKHDQYPMKESIRVALESIEQYSVNEQQEIIWKMFEKTLELTPFTQLTNITGQPAISLPIYCTQEGLPVGVQLMAAKGREDLLLQIAEIFEQEHQWNRKD</sequence>
<proteinExistence type="inferred from homology"/>
<accession>D0BM90</accession>
<evidence type="ECO:0000313" key="3">
    <source>
        <dbReference type="EMBL" id="EEW93105.1"/>
    </source>
</evidence>
<dbReference type="STRING" id="626369.HMPREF0446_01093"/>